<comment type="caution">
    <text evidence="1">The sequence shown here is derived from an EMBL/GenBank/DDBJ whole genome shotgun (WGS) entry which is preliminary data.</text>
</comment>
<gene>
    <name evidence="1" type="ORF">BS47DRAFT_1119892</name>
</gene>
<dbReference type="GO" id="GO:0008757">
    <property type="term" value="F:S-adenosylmethionine-dependent methyltransferase activity"/>
    <property type="evidence" value="ECO:0007669"/>
    <property type="project" value="UniProtKB-ARBA"/>
</dbReference>
<dbReference type="OrthoDB" id="407325at2759"/>
<dbReference type="PANTHER" id="PTHR14614">
    <property type="entry name" value="HEPATOCELLULAR CARCINOMA-ASSOCIATED ANTIGEN"/>
    <property type="match status" value="1"/>
</dbReference>
<evidence type="ECO:0000313" key="1">
    <source>
        <dbReference type="EMBL" id="KAF9511922.1"/>
    </source>
</evidence>
<organism evidence="1 2">
    <name type="scientific">Hydnum rufescens UP504</name>
    <dbReference type="NCBI Taxonomy" id="1448309"/>
    <lineage>
        <taxon>Eukaryota</taxon>
        <taxon>Fungi</taxon>
        <taxon>Dikarya</taxon>
        <taxon>Basidiomycota</taxon>
        <taxon>Agaricomycotina</taxon>
        <taxon>Agaricomycetes</taxon>
        <taxon>Cantharellales</taxon>
        <taxon>Hydnaceae</taxon>
        <taxon>Hydnum</taxon>
    </lineage>
</organism>
<dbReference type="AlphaFoldDB" id="A0A9P6AUG8"/>
<dbReference type="CDD" id="cd02440">
    <property type="entry name" value="AdoMet_MTases"/>
    <property type="match status" value="1"/>
</dbReference>
<proteinExistence type="predicted"/>
<dbReference type="GO" id="GO:0005737">
    <property type="term" value="C:cytoplasm"/>
    <property type="evidence" value="ECO:0007669"/>
    <property type="project" value="TreeGrafter"/>
</dbReference>
<dbReference type="InterPro" id="IPR019410">
    <property type="entry name" value="Methyltransf_16"/>
</dbReference>
<accession>A0A9P6AUG8</accession>
<dbReference type="EMBL" id="MU128993">
    <property type="protein sequence ID" value="KAF9511922.1"/>
    <property type="molecule type" value="Genomic_DNA"/>
</dbReference>
<dbReference type="SUPFAM" id="SSF53335">
    <property type="entry name" value="S-adenosyl-L-methionine-dependent methyltransferases"/>
    <property type="match status" value="1"/>
</dbReference>
<reference evidence="1" key="1">
    <citation type="journal article" date="2020" name="Nat. Commun.">
        <title>Large-scale genome sequencing of mycorrhizal fungi provides insights into the early evolution of symbiotic traits.</title>
        <authorList>
            <person name="Miyauchi S."/>
            <person name="Kiss E."/>
            <person name="Kuo A."/>
            <person name="Drula E."/>
            <person name="Kohler A."/>
            <person name="Sanchez-Garcia M."/>
            <person name="Morin E."/>
            <person name="Andreopoulos B."/>
            <person name="Barry K.W."/>
            <person name="Bonito G."/>
            <person name="Buee M."/>
            <person name="Carver A."/>
            <person name="Chen C."/>
            <person name="Cichocki N."/>
            <person name="Clum A."/>
            <person name="Culley D."/>
            <person name="Crous P.W."/>
            <person name="Fauchery L."/>
            <person name="Girlanda M."/>
            <person name="Hayes R.D."/>
            <person name="Keri Z."/>
            <person name="LaButti K."/>
            <person name="Lipzen A."/>
            <person name="Lombard V."/>
            <person name="Magnuson J."/>
            <person name="Maillard F."/>
            <person name="Murat C."/>
            <person name="Nolan M."/>
            <person name="Ohm R.A."/>
            <person name="Pangilinan J."/>
            <person name="Pereira M.F."/>
            <person name="Perotto S."/>
            <person name="Peter M."/>
            <person name="Pfister S."/>
            <person name="Riley R."/>
            <person name="Sitrit Y."/>
            <person name="Stielow J.B."/>
            <person name="Szollosi G."/>
            <person name="Zifcakova L."/>
            <person name="Stursova M."/>
            <person name="Spatafora J.W."/>
            <person name="Tedersoo L."/>
            <person name="Vaario L.M."/>
            <person name="Yamada A."/>
            <person name="Yan M."/>
            <person name="Wang P."/>
            <person name="Xu J."/>
            <person name="Bruns T."/>
            <person name="Baldrian P."/>
            <person name="Vilgalys R."/>
            <person name="Dunand C."/>
            <person name="Henrissat B."/>
            <person name="Grigoriev I.V."/>
            <person name="Hibbett D."/>
            <person name="Nagy L.G."/>
            <person name="Martin F.M."/>
        </authorList>
    </citation>
    <scope>NUCLEOTIDE SEQUENCE</scope>
    <source>
        <strain evidence="1">UP504</strain>
    </source>
</reference>
<protein>
    <submittedName>
        <fullName evidence="1">Uncharacterized protein</fullName>
    </submittedName>
</protein>
<dbReference type="Gene3D" id="3.40.50.150">
    <property type="entry name" value="Vaccinia Virus protein VP39"/>
    <property type="match status" value="1"/>
</dbReference>
<dbReference type="Pfam" id="PF10294">
    <property type="entry name" value="Methyltransf_16"/>
    <property type="match status" value="1"/>
</dbReference>
<sequence length="189" mass="20505">MADMIADGRIDVTDHTVLELGAGTGLPGILSALRGAQQVVLSDYDDPKLLGFIRSNVLRCIPEHILPNVRVIGHIWGQDTEDILQFAPSRFSRIICADVLWDTFSNPALLNTLLALLAPSPESRIIVISGLHTGRGPLARFLRLAAFRGLVPDETGLREFEVGGAEQLGMKIVLMVTFGNGIDGPWNLN</sequence>
<name>A0A9P6AUG8_9AGAM</name>
<keyword evidence="2" id="KW-1185">Reference proteome</keyword>
<dbReference type="PANTHER" id="PTHR14614:SF104">
    <property type="entry name" value="N-METHYLTRANSFERASE, PUTATIVE (AFU_ORTHOLOGUE AFUA_1G17750)-RELATED"/>
    <property type="match status" value="1"/>
</dbReference>
<dbReference type="Proteomes" id="UP000886523">
    <property type="component" value="Unassembled WGS sequence"/>
</dbReference>
<evidence type="ECO:0000313" key="2">
    <source>
        <dbReference type="Proteomes" id="UP000886523"/>
    </source>
</evidence>
<dbReference type="InterPro" id="IPR029063">
    <property type="entry name" value="SAM-dependent_MTases_sf"/>
</dbReference>